<dbReference type="GO" id="GO:0008641">
    <property type="term" value="F:ubiquitin-like modifier activating enzyme activity"/>
    <property type="evidence" value="ECO:0007669"/>
    <property type="project" value="InterPro"/>
</dbReference>
<organism evidence="7 8">
    <name type="scientific">Brevibacterium sediminis</name>
    <dbReference type="NCBI Taxonomy" id="1857024"/>
    <lineage>
        <taxon>Bacteria</taxon>
        <taxon>Bacillati</taxon>
        <taxon>Actinomycetota</taxon>
        <taxon>Actinomycetes</taxon>
        <taxon>Micrococcales</taxon>
        <taxon>Brevibacteriaceae</taxon>
        <taxon>Brevibacterium</taxon>
    </lineage>
</organism>
<evidence type="ECO:0000313" key="9">
    <source>
        <dbReference type="Proteomes" id="UP000632322"/>
    </source>
</evidence>
<feature type="compositionally biased region" description="Basic and acidic residues" evidence="4">
    <location>
        <begin position="400"/>
        <end position="409"/>
    </location>
</feature>
<keyword evidence="9" id="KW-1185">Reference proteome</keyword>
<evidence type="ECO:0000259" key="5">
    <source>
        <dbReference type="PROSITE" id="PS50206"/>
    </source>
</evidence>
<dbReference type="InterPro" id="IPR000594">
    <property type="entry name" value="ThiF_NAD_FAD-bd"/>
</dbReference>
<protein>
    <submittedName>
        <fullName evidence="6">Adenylyltransferase/sulfurtransferase MoeZ</fullName>
    </submittedName>
    <submittedName>
        <fullName evidence="7">Molybdopterin-synthase adenylyltransferase MoeB</fullName>
    </submittedName>
</protein>
<dbReference type="InterPro" id="IPR045886">
    <property type="entry name" value="ThiF/MoeB/HesA"/>
</dbReference>
<keyword evidence="3" id="KW-0067">ATP-binding</keyword>
<feature type="region of interest" description="Disordered" evidence="4">
    <location>
        <begin position="397"/>
        <end position="426"/>
    </location>
</feature>
<dbReference type="InterPro" id="IPR036873">
    <property type="entry name" value="Rhodanese-like_dom_sf"/>
</dbReference>
<dbReference type="Gene3D" id="3.40.250.10">
    <property type="entry name" value="Rhodanese-like domain"/>
    <property type="match status" value="1"/>
</dbReference>
<dbReference type="PANTHER" id="PTHR10953:SF102">
    <property type="entry name" value="ADENYLYLTRANSFERASE AND SULFURTRANSFERASE MOCS3"/>
    <property type="match status" value="1"/>
</dbReference>
<reference evidence="7 8" key="3">
    <citation type="submission" date="2019-06" db="EMBL/GenBank/DDBJ databases">
        <authorList>
            <person name="Mardanova A.M."/>
            <person name="Pudova D.S."/>
            <person name="Shagimardanova E.I."/>
            <person name="Gogoleva N.E."/>
            <person name="Lutfullin M.T."/>
            <person name="Hadieva G.F."/>
            <person name="Sharipova M.R."/>
        </authorList>
    </citation>
    <scope>NUCLEOTIDE SEQUENCE [LARGE SCALE GENOMIC DNA]</scope>
    <source>
        <strain evidence="7 8">MG-1</strain>
    </source>
</reference>
<dbReference type="AlphaFoldDB" id="A0A5C4X7B9"/>
<dbReference type="RefSeq" id="WP_139466871.1">
    <property type="nucleotide sequence ID" value="NZ_BMJG01000001.1"/>
</dbReference>
<keyword evidence="1 7" id="KW-0808">Transferase</keyword>
<dbReference type="GO" id="GO:0016779">
    <property type="term" value="F:nucleotidyltransferase activity"/>
    <property type="evidence" value="ECO:0007669"/>
    <property type="project" value="UniProtKB-KW"/>
</dbReference>
<dbReference type="PROSITE" id="PS50206">
    <property type="entry name" value="RHODANESE_3"/>
    <property type="match status" value="1"/>
</dbReference>
<evidence type="ECO:0000256" key="3">
    <source>
        <dbReference type="ARBA" id="ARBA00022840"/>
    </source>
</evidence>
<dbReference type="GO" id="GO:0008146">
    <property type="term" value="F:sulfotransferase activity"/>
    <property type="evidence" value="ECO:0007669"/>
    <property type="project" value="TreeGrafter"/>
</dbReference>
<dbReference type="GO" id="GO:0005524">
    <property type="term" value="F:ATP binding"/>
    <property type="evidence" value="ECO:0007669"/>
    <property type="project" value="UniProtKB-KW"/>
</dbReference>
<dbReference type="EMBL" id="VDMQ01000001">
    <property type="protein sequence ID" value="TNM57804.1"/>
    <property type="molecule type" value="Genomic_DNA"/>
</dbReference>
<dbReference type="SUPFAM" id="SSF52821">
    <property type="entry name" value="Rhodanese/Cell cycle control phosphatase"/>
    <property type="match status" value="1"/>
</dbReference>
<evidence type="ECO:0000313" key="6">
    <source>
        <dbReference type="EMBL" id="GGC23584.1"/>
    </source>
</evidence>
<feature type="domain" description="Rhodanese" evidence="5">
    <location>
        <begin position="300"/>
        <end position="401"/>
    </location>
</feature>
<dbReference type="GO" id="GO:0005829">
    <property type="term" value="C:cytosol"/>
    <property type="evidence" value="ECO:0007669"/>
    <property type="project" value="TreeGrafter"/>
</dbReference>
<dbReference type="SMART" id="SM00450">
    <property type="entry name" value="RHOD"/>
    <property type="match status" value="1"/>
</dbReference>
<proteinExistence type="predicted"/>
<dbReference type="InterPro" id="IPR035985">
    <property type="entry name" value="Ubiquitin-activating_enz"/>
</dbReference>
<dbReference type="Gene3D" id="3.40.50.720">
    <property type="entry name" value="NAD(P)-binding Rossmann-like Domain"/>
    <property type="match status" value="1"/>
</dbReference>
<evidence type="ECO:0000313" key="8">
    <source>
        <dbReference type="Proteomes" id="UP000314223"/>
    </source>
</evidence>
<dbReference type="InterPro" id="IPR001763">
    <property type="entry name" value="Rhodanese-like_dom"/>
</dbReference>
<dbReference type="FunFam" id="3.40.50.720:FF:000033">
    <property type="entry name" value="Adenylyltransferase and sulfurtransferase MOCS3"/>
    <property type="match status" value="1"/>
</dbReference>
<sequence>MTTVAATPPSLPPLVDPVESLSRTELERYSRHLSLPGFGLEGQRRLRAASVLVIGAGGLGAPVLNYLAAAGVGSITIIDDDVVEASNLQRQIIHRNADVGRPKVSSAADAVHRLDPNFEVRTIAERLSPENVLGLFAEHDVVVDGADNFATRYLSNDAAELTGTPLVWGTIFRFAGQVSTFVPGHGPMLRDLFPDIPEPDSVPNCAEGGVLGVLCGTVGSAMATEAIKLICGIGAPFIGRLLRYEALTGEYSTLRFSLDPDRPPVTDLTEVAAACAVDLDGGGVAEPAADEIDVAEFLSVEDDVFVVDVREDWERELAAIPGSMHLPLGALRDGGWQALESLLGASGRAEAPVDIVFHCKSGARSAEAAQILSRSVPTGVRLRSLAGGIEAWEAAARASADQRDQRPADSRTWVPVRSGAGPVGQS</sequence>
<dbReference type="Pfam" id="PF00581">
    <property type="entry name" value="Rhodanese"/>
    <property type="match status" value="1"/>
</dbReference>
<evidence type="ECO:0000256" key="1">
    <source>
        <dbReference type="ARBA" id="ARBA00022679"/>
    </source>
</evidence>
<dbReference type="Proteomes" id="UP000314223">
    <property type="component" value="Unassembled WGS sequence"/>
</dbReference>
<evidence type="ECO:0000256" key="2">
    <source>
        <dbReference type="ARBA" id="ARBA00022741"/>
    </source>
</evidence>
<gene>
    <name evidence="7" type="primary">moeB</name>
    <name evidence="6" type="synonym">moeZ</name>
    <name evidence="7" type="ORF">FHQ09_00430</name>
    <name evidence="6" type="ORF">GCM10010974_02780</name>
</gene>
<dbReference type="NCBIfam" id="NF004281">
    <property type="entry name" value="PRK05690.1"/>
    <property type="match status" value="1"/>
</dbReference>
<comment type="caution">
    <text evidence="7">The sequence shown here is derived from an EMBL/GenBank/DDBJ whole genome shotgun (WGS) entry which is preliminary data.</text>
</comment>
<dbReference type="PANTHER" id="PTHR10953">
    <property type="entry name" value="UBIQUITIN-ACTIVATING ENZYME E1"/>
    <property type="match status" value="1"/>
</dbReference>
<keyword evidence="7" id="KW-0548">Nucleotidyltransferase</keyword>
<accession>A0A5C4X7B9</accession>
<dbReference type="EMBL" id="BMJG01000001">
    <property type="protein sequence ID" value="GGC23584.1"/>
    <property type="molecule type" value="Genomic_DNA"/>
</dbReference>
<evidence type="ECO:0000313" key="7">
    <source>
        <dbReference type="EMBL" id="TNM57804.1"/>
    </source>
</evidence>
<name>A0A5C4X7B9_9MICO</name>
<dbReference type="Proteomes" id="UP000632322">
    <property type="component" value="Unassembled WGS sequence"/>
</dbReference>
<dbReference type="GO" id="GO:0004792">
    <property type="term" value="F:thiosulfate-cyanide sulfurtransferase activity"/>
    <property type="evidence" value="ECO:0007669"/>
    <property type="project" value="TreeGrafter"/>
</dbReference>
<evidence type="ECO:0000256" key="4">
    <source>
        <dbReference type="SAM" id="MobiDB-lite"/>
    </source>
</evidence>
<reference evidence="6" key="1">
    <citation type="journal article" date="2014" name="Int. J. Syst. Evol. Microbiol.">
        <title>Complete genome of a new Firmicutes species belonging to the dominant human colonic microbiota ('Ruminococcus bicirculans') reveals two chromosomes and a selective capacity to utilize plant glucans.</title>
        <authorList>
            <consortium name="NISC Comparative Sequencing Program"/>
            <person name="Wegmann U."/>
            <person name="Louis P."/>
            <person name="Goesmann A."/>
            <person name="Henrissat B."/>
            <person name="Duncan S.H."/>
            <person name="Flint H.J."/>
        </authorList>
    </citation>
    <scope>NUCLEOTIDE SEQUENCE</scope>
    <source>
        <strain evidence="6">CGMCC 1.15472</strain>
    </source>
</reference>
<dbReference type="CDD" id="cd00757">
    <property type="entry name" value="ThiF_MoeB_HesA_family"/>
    <property type="match status" value="1"/>
</dbReference>
<dbReference type="SUPFAM" id="SSF69572">
    <property type="entry name" value="Activating enzymes of the ubiquitin-like proteins"/>
    <property type="match status" value="1"/>
</dbReference>
<reference evidence="9" key="2">
    <citation type="journal article" date="2019" name="Int. J. Syst. Evol. Microbiol.">
        <title>The Global Catalogue of Microorganisms (GCM) 10K type strain sequencing project: providing services to taxonomists for standard genome sequencing and annotation.</title>
        <authorList>
            <consortium name="The Broad Institute Genomics Platform"/>
            <consortium name="The Broad Institute Genome Sequencing Center for Infectious Disease"/>
            <person name="Wu L."/>
            <person name="Ma J."/>
        </authorList>
    </citation>
    <scope>NUCLEOTIDE SEQUENCE [LARGE SCALE GENOMIC DNA]</scope>
    <source>
        <strain evidence="9">CGMCC 1.15472</strain>
    </source>
</reference>
<keyword evidence="2" id="KW-0547">Nucleotide-binding</keyword>
<reference evidence="6" key="4">
    <citation type="submission" date="2024-05" db="EMBL/GenBank/DDBJ databases">
        <authorList>
            <person name="Sun Q."/>
            <person name="Zhou Y."/>
        </authorList>
    </citation>
    <scope>NUCLEOTIDE SEQUENCE</scope>
    <source>
        <strain evidence="6">CGMCC 1.15472</strain>
    </source>
</reference>
<dbReference type="Pfam" id="PF00899">
    <property type="entry name" value="ThiF"/>
    <property type="match status" value="1"/>
</dbReference>